<protein>
    <submittedName>
        <fullName evidence="1">Uncharacterized protein</fullName>
    </submittedName>
</protein>
<gene>
    <name evidence="1" type="ORF">PAPYR_6586</name>
</gene>
<reference evidence="1" key="1">
    <citation type="journal article" date="2022" name="bioRxiv">
        <title>Genomics of Preaxostyla Flagellates Illuminates Evolutionary Transitions and the Path Towards Mitochondrial Loss.</title>
        <authorList>
            <person name="Novak L.V.F."/>
            <person name="Treitli S.C."/>
            <person name="Pyrih J."/>
            <person name="Halakuc P."/>
            <person name="Pipaliya S.V."/>
            <person name="Vacek V."/>
            <person name="Brzon O."/>
            <person name="Soukal P."/>
            <person name="Eme L."/>
            <person name="Dacks J.B."/>
            <person name="Karnkowska A."/>
            <person name="Elias M."/>
            <person name="Hampl V."/>
        </authorList>
    </citation>
    <scope>NUCLEOTIDE SEQUENCE</scope>
    <source>
        <strain evidence="1">RCP-MX</strain>
    </source>
</reference>
<keyword evidence="2" id="KW-1185">Reference proteome</keyword>
<dbReference type="Proteomes" id="UP001141327">
    <property type="component" value="Unassembled WGS sequence"/>
</dbReference>
<sequence length="116" mass="13325">MLEVNVAGRPRSAAELARYDTAVSYRTFWSGLSFPPLHFDRRRLIMSEHVQLSMNFIVIRDFQLAIEYRTLARWQAFGIAGEAERKLKAMIEKIAEVISTKPSDLNVVHTKFSTPL</sequence>
<evidence type="ECO:0000313" key="2">
    <source>
        <dbReference type="Proteomes" id="UP001141327"/>
    </source>
</evidence>
<comment type="caution">
    <text evidence="1">The sequence shown here is derived from an EMBL/GenBank/DDBJ whole genome shotgun (WGS) entry which is preliminary data.</text>
</comment>
<organism evidence="1 2">
    <name type="scientific">Paratrimastix pyriformis</name>
    <dbReference type="NCBI Taxonomy" id="342808"/>
    <lineage>
        <taxon>Eukaryota</taxon>
        <taxon>Metamonada</taxon>
        <taxon>Preaxostyla</taxon>
        <taxon>Paratrimastigidae</taxon>
        <taxon>Paratrimastix</taxon>
    </lineage>
</organism>
<name>A0ABQ8UEW6_9EUKA</name>
<proteinExistence type="predicted"/>
<accession>A0ABQ8UEW6</accession>
<dbReference type="EMBL" id="JAPMOS010000039">
    <property type="protein sequence ID" value="KAJ4457781.1"/>
    <property type="molecule type" value="Genomic_DNA"/>
</dbReference>
<evidence type="ECO:0000313" key="1">
    <source>
        <dbReference type="EMBL" id="KAJ4457781.1"/>
    </source>
</evidence>